<dbReference type="EMBL" id="CAJVPY010020137">
    <property type="protein sequence ID" value="CAG8774369.1"/>
    <property type="molecule type" value="Genomic_DNA"/>
</dbReference>
<reference evidence="1" key="1">
    <citation type="submission" date="2021-06" db="EMBL/GenBank/DDBJ databases">
        <authorList>
            <person name="Kallberg Y."/>
            <person name="Tangrot J."/>
            <person name="Rosling A."/>
        </authorList>
    </citation>
    <scope>NUCLEOTIDE SEQUENCE</scope>
    <source>
        <strain evidence="1">MA453B</strain>
    </source>
</reference>
<gene>
    <name evidence="1" type="ORF">DERYTH_LOCUS19005</name>
</gene>
<comment type="caution">
    <text evidence="1">The sequence shown here is derived from an EMBL/GenBank/DDBJ whole genome shotgun (WGS) entry which is preliminary data.</text>
</comment>
<evidence type="ECO:0000313" key="1">
    <source>
        <dbReference type="EMBL" id="CAG8774369.1"/>
    </source>
</evidence>
<evidence type="ECO:0000313" key="2">
    <source>
        <dbReference type="Proteomes" id="UP000789405"/>
    </source>
</evidence>
<proteinExistence type="predicted"/>
<organism evidence="1 2">
    <name type="scientific">Dentiscutata erythropus</name>
    <dbReference type="NCBI Taxonomy" id="1348616"/>
    <lineage>
        <taxon>Eukaryota</taxon>
        <taxon>Fungi</taxon>
        <taxon>Fungi incertae sedis</taxon>
        <taxon>Mucoromycota</taxon>
        <taxon>Glomeromycotina</taxon>
        <taxon>Glomeromycetes</taxon>
        <taxon>Diversisporales</taxon>
        <taxon>Gigasporaceae</taxon>
        <taxon>Dentiscutata</taxon>
    </lineage>
</organism>
<feature type="non-terminal residue" evidence="1">
    <location>
        <position position="1"/>
    </location>
</feature>
<protein>
    <submittedName>
        <fullName evidence="1">20444_t:CDS:1</fullName>
    </submittedName>
</protein>
<accession>A0A9N9JBK9</accession>
<keyword evidence="2" id="KW-1185">Reference proteome</keyword>
<dbReference type="AlphaFoldDB" id="A0A9N9JBK9"/>
<name>A0A9N9JBK9_9GLOM</name>
<dbReference type="Proteomes" id="UP000789405">
    <property type="component" value="Unassembled WGS sequence"/>
</dbReference>
<sequence>YASGIPELKACPQNFLLDNFLKKGMSWTSCSNSIAISEN</sequence>